<comment type="caution">
    <text evidence="3">The sequence shown here is derived from an EMBL/GenBank/DDBJ whole genome shotgun (WGS) entry which is preliminary data.</text>
</comment>
<dbReference type="GeneID" id="9804857"/>
<protein>
    <submittedName>
        <fullName evidence="3">Uncharacterized protein</fullName>
    </submittedName>
</protein>
<dbReference type="RefSeq" id="XP_003107145.2">
    <property type="nucleotide sequence ID" value="XM_003107097.2"/>
</dbReference>
<keyword evidence="2" id="KW-0472">Membrane</keyword>
<dbReference type="EMBL" id="WUAV01000002">
    <property type="protein sequence ID" value="KAF1767810.1"/>
    <property type="molecule type" value="Genomic_DNA"/>
</dbReference>
<evidence type="ECO:0000313" key="3">
    <source>
        <dbReference type="EMBL" id="KAF1767810.1"/>
    </source>
</evidence>
<feature type="compositionally biased region" description="Basic and acidic residues" evidence="1">
    <location>
        <begin position="133"/>
        <end position="144"/>
    </location>
</feature>
<reference evidence="3 4" key="1">
    <citation type="submission" date="2019-12" db="EMBL/GenBank/DDBJ databases">
        <title>Chromosome-level assembly of the Caenorhabditis remanei genome.</title>
        <authorList>
            <person name="Teterina A.A."/>
            <person name="Willis J.H."/>
            <person name="Phillips P.C."/>
        </authorList>
    </citation>
    <scope>NUCLEOTIDE SEQUENCE [LARGE SCALE GENOMIC DNA]</scope>
    <source>
        <strain evidence="3 4">PX506</strain>
        <tissue evidence="3">Whole organism</tissue>
    </source>
</reference>
<keyword evidence="2" id="KW-0812">Transmembrane</keyword>
<accession>A0A6A5HI41</accession>
<proteinExistence type="predicted"/>
<dbReference type="KEGG" id="crq:GCK72_007769"/>
<dbReference type="AlphaFoldDB" id="A0A6A5HI41"/>
<dbReference type="Proteomes" id="UP000483820">
    <property type="component" value="Chromosome II"/>
</dbReference>
<dbReference type="CTD" id="9804857"/>
<feature type="region of interest" description="Disordered" evidence="1">
    <location>
        <begin position="115"/>
        <end position="151"/>
    </location>
</feature>
<feature type="transmembrane region" description="Helical" evidence="2">
    <location>
        <begin position="81"/>
        <end position="107"/>
    </location>
</feature>
<evidence type="ECO:0000256" key="2">
    <source>
        <dbReference type="SAM" id="Phobius"/>
    </source>
</evidence>
<organism evidence="3 4">
    <name type="scientific">Caenorhabditis remanei</name>
    <name type="common">Caenorhabditis vulgaris</name>
    <dbReference type="NCBI Taxonomy" id="31234"/>
    <lineage>
        <taxon>Eukaryota</taxon>
        <taxon>Metazoa</taxon>
        <taxon>Ecdysozoa</taxon>
        <taxon>Nematoda</taxon>
        <taxon>Chromadorea</taxon>
        <taxon>Rhabditida</taxon>
        <taxon>Rhabditina</taxon>
        <taxon>Rhabditomorpha</taxon>
        <taxon>Rhabditoidea</taxon>
        <taxon>Rhabditidae</taxon>
        <taxon>Peloderinae</taxon>
        <taxon>Caenorhabditis</taxon>
    </lineage>
</organism>
<keyword evidence="2" id="KW-1133">Transmembrane helix</keyword>
<gene>
    <name evidence="3" type="ORF">GCK72_007769</name>
</gene>
<evidence type="ECO:0000313" key="4">
    <source>
        <dbReference type="Proteomes" id="UP000483820"/>
    </source>
</evidence>
<feature type="compositionally biased region" description="Polar residues" evidence="1">
    <location>
        <begin position="123"/>
        <end position="132"/>
    </location>
</feature>
<name>A0A6A5HI41_CAERE</name>
<sequence length="151" mass="16933">MMAAQQMPANPFQLRLTSTQIEDAKREWSQASSNDRDIATKAAKSLCEEFMKTEEYKSGDTDYFGYVTCCDMMAYCGGVGAWVYVLIVIGILICLSGSAGAFFFFYFNRKRGGRDEEKDIESSDNIVNTGHDTSVKTDKTKSEQEISVETY</sequence>
<evidence type="ECO:0000256" key="1">
    <source>
        <dbReference type="SAM" id="MobiDB-lite"/>
    </source>
</evidence>